<reference evidence="3 4" key="1">
    <citation type="journal article" date="2019" name="Emerg. Microbes Infect.">
        <title>Comprehensive subspecies identification of 175 nontuberculous mycobacteria species based on 7547 genomic profiles.</title>
        <authorList>
            <person name="Matsumoto Y."/>
            <person name="Kinjo T."/>
            <person name="Motooka D."/>
            <person name="Nabeya D."/>
            <person name="Jung N."/>
            <person name="Uechi K."/>
            <person name="Horii T."/>
            <person name="Iida T."/>
            <person name="Fujita J."/>
            <person name="Nakamura S."/>
        </authorList>
    </citation>
    <scope>NUCLEOTIDE SEQUENCE [LARGE SCALE GENOMIC DNA]</scope>
    <source>
        <strain evidence="3 4">JCM 15657</strain>
    </source>
</reference>
<dbReference type="PANTHER" id="PTHR33371">
    <property type="entry name" value="INTERMEMBRANE PHOSPHOLIPID TRANSPORT SYSTEM BINDING PROTEIN MLAD-RELATED"/>
    <property type="match status" value="1"/>
</dbReference>
<dbReference type="KEGG" id="mlj:MLAC_03220"/>
<accession>A0A1X1YV68</accession>
<sequence length="567" mass="59681">MLSRFVRIQLAIFTIVGIIGVIAMVLFYIQAPTLLGIGRMTVTLELPAAGGLYRFSNVTYRGVQVGKVTSVGLTPTGAKATLSLDTSAKIPADLKAEVRSVSAVGEQYVDLRPRIDSPPYLHDGSVIAMRDTTIPEAVGPMLDQVSALIDSIPKTKLGQLLDESFQGFNGSGYDLGSLFDSSARISGDANGVADRTRTLTEDTGPLLDSQARTTDAIRTWARSLAGISDVLAEDDSRVRTLLRNGPEAANEASRLLNQVKPTLPVLLANLTTIGQIGITYHPSLEQLLVLLPPAVSATLQSGSQNHPDGMPVGDFAITIDDPPICTVGFMPPNMWRSPADTTVIDTPDGLYCKLPQDSPLAVRGARNYPCMGHPGKRAPTVEICNSDKPYEPLAMRQHVLGPYPLDPNLLSQGVPPDDRVTANDRIFGPVEGTPLPPGAVPRGTPPGPRGTYGPPGEGYAAPPLPSSATMSTQAADFPPIAPLDVPLAGELPSPPAAPAPPDSANGGQPQAAPSSFGGMAGKPVPSVAIAQYDPHTGRYVGPDGKLYEQSDLVPSTAPKKWQDMLPT</sequence>
<dbReference type="AlphaFoldDB" id="A0A1X1YV68"/>
<keyword evidence="2" id="KW-0472">Membrane</keyword>
<evidence type="ECO:0000313" key="4">
    <source>
        <dbReference type="Proteomes" id="UP000466396"/>
    </source>
</evidence>
<dbReference type="RefSeq" id="WP_085156308.1">
    <property type="nucleotide sequence ID" value="NZ_AP022581.1"/>
</dbReference>
<dbReference type="EMBL" id="AP022581">
    <property type="protein sequence ID" value="BBX95028.1"/>
    <property type="molecule type" value="Genomic_DNA"/>
</dbReference>
<feature type="compositionally biased region" description="Low complexity" evidence="1">
    <location>
        <begin position="449"/>
        <end position="461"/>
    </location>
</feature>
<keyword evidence="4" id="KW-1185">Reference proteome</keyword>
<dbReference type="InterPro" id="IPR005693">
    <property type="entry name" value="Mce"/>
</dbReference>
<dbReference type="STRING" id="169765.AWC15_12350"/>
<protein>
    <submittedName>
        <fullName evidence="3">Virulence factor Mce</fullName>
    </submittedName>
</protein>
<dbReference type="NCBIfam" id="TIGR00996">
    <property type="entry name" value="Mtu_fam_mce"/>
    <property type="match status" value="1"/>
</dbReference>
<gene>
    <name evidence="3" type="ORF">MLAC_03220</name>
</gene>
<dbReference type="Pfam" id="PF02470">
    <property type="entry name" value="MlaD"/>
    <property type="match status" value="1"/>
</dbReference>
<feature type="compositionally biased region" description="Pro residues" evidence="1">
    <location>
        <begin position="492"/>
        <end position="501"/>
    </location>
</feature>
<feature type="region of interest" description="Disordered" evidence="1">
    <location>
        <begin position="410"/>
        <end position="567"/>
    </location>
</feature>
<evidence type="ECO:0000256" key="1">
    <source>
        <dbReference type="SAM" id="MobiDB-lite"/>
    </source>
</evidence>
<dbReference type="Proteomes" id="UP000466396">
    <property type="component" value="Chromosome"/>
</dbReference>
<feature type="transmembrane region" description="Helical" evidence="2">
    <location>
        <begin position="12"/>
        <end position="31"/>
    </location>
</feature>
<dbReference type="GO" id="GO:0005576">
    <property type="term" value="C:extracellular region"/>
    <property type="evidence" value="ECO:0007669"/>
    <property type="project" value="TreeGrafter"/>
</dbReference>
<evidence type="ECO:0000313" key="3">
    <source>
        <dbReference type="EMBL" id="BBX95028.1"/>
    </source>
</evidence>
<dbReference type="OrthoDB" id="4741753at2"/>
<organism evidence="3 4">
    <name type="scientific">Mycobacterium lacus</name>
    <dbReference type="NCBI Taxonomy" id="169765"/>
    <lineage>
        <taxon>Bacteria</taxon>
        <taxon>Bacillati</taxon>
        <taxon>Actinomycetota</taxon>
        <taxon>Actinomycetes</taxon>
        <taxon>Mycobacteriales</taxon>
        <taxon>Mycobacteriaceae</taxon>
        <taxon>Mycobacterium</taxon>
    </lineage>
</organism>
<feature type="compositionally biased region" description="Pro residues" evidence="1">
    <location>
        <begin position="434"/>
        <end position="448"/>
    </location>
</feature>
<evidence type="ECO:0000256" key="2">
    <source>
        <dbReference type="SAM" id="Phobius"/>
    </source>
</evidence>
<dbReference type="PANTHER" id="PTHR33371:SF16">
    <property type="entry name" value="MCE-FAMILY PROTEIN MCE3F"/>
    <property type="match status" value="1"/>
</dbReference>
<keyword evidence="2" id="KW-1133">Transmembrane helix</keyword>
<dbReference type="InterPro" id="IPR052336">
    <property type="entry name" value="MlaD_Phospholipid_Transporter"/>
</dbReference>
<name>A0A1X1YV68_9MYCO</name>
<proteinExistence type="predicted"/>
<dbReference type="InterPro" id="IPR003399">
    <property type="entry name" value="Mce/MlaD"/>
</dbReference>
<keyword evidence="2" id="KW-0812">Transmembrane</keyword>